<feature type="non-terminal residue" evidence="1">
    <location>
        <position position="1"/>
    </location>
</feature>
<gene>
    <name evidence="1" type="ORF">LCGC14_2948450</name>
</gene>
<accession>A0A0F8XGJ3</accession>
<dbReference type="EMBL" id="LAZR01059338">
    <property type="protein sequence ID" value="KKK67998.1"/>
    <property type="molecule type" value="Genomic_DNA"/>
</dbReference>
<organism evidence="1">
    <name type="scientific">marine sediment metagenome</name>
    <dbReference type="NCBI Taxonomy" id="412755"/>
    <lineage>
        <taxon>unclassified sequences</taxon>
        <taxon>metagenomes</taxon>
        <taxon>ecological metagenomes</taxon>
    </lineage>
</organism>
<dbReference type="AlphaFoldDB" id="A0A0F8XGJ3"/>
<evidence type="ECO:0000313" key="1">
    <source>
        <dbReference type="EMBL" id="KKK67998.1"/>
    </source>
</evidence>
<protein>
    <submittedName>
        <fullName evidence="1">Uncharacterized protein</fullName>
    </submittedName>
</protein>
<comment type="caution">
    <text evidence="1">The sequence shown here is derived from an EMBL/GenBank/DDBJ whole genome shotgun (WGS) entry which is preliminary data.</text>
</comment>
<name>A0A0F8XGJ3_9ZZZZ</name>
<proteinExistence type="predicted"/>
<sequence>AIAEEPNVSIDLRPDLLNSTQIFSTLSIGATRVEGPAVVGILLDTA</sequence>
<reference evidence="1" key="1">
    <citation type="journal article" date="2015" name="Nature">
        <title>Complex archaea that bridge the gap between prokaryotes and eukaryotes.</title>
        <authorList>
            <person name="Spang A."/>
            <person name="Saw J.H."/>
            <person name="Jorgensen S.L."/>
            <person name="Zaremba-Niedzwiedzka K."/>
            <person name="Martijn J."/>
            <person name="Lind A.E."/>
            <person name="van Eijk R."/>
            <person name="Schleper C."/>
            <person name="Guy L."/>
            <person name="Ettema T.J."/>
        </authorList>
    </citation>
    <scope>NUCLEOTIDE SEQUENCE</scope>
</reference>